<feature type="chain" id="PRO_5031431797" evidence="2">
    <location>
        <begin position="25"/>
        <end position="342"/>
    </location>
</feature>
<dbReference type="RefSeq" id="WP_160774462.1">
    <property type="nucleotide sequence ID" value="NZ_WUMV01000002.1"/>
</dbReference>
<dbReference type="Pfam" id="PF03480">
    <property type="entry name" value="DctP"/>
    <property type="match status" value="1"/>
</dbReference>
<accession>A0A7X3LSD9</accession>
<dbReference type="CDD" id="cd13604">
    <property type="entry name" value="PBP2_TRAP_ketoacid_lactate_like"/>
    <property type="match status" value="1"/>
</dbReference>
<dbReference type="GO" id="GO:0055085">
    <property type="term" value="P:transmembrane transport"/>
    <property type="evidence" value="ECO:0007669"/>
    <property type="project" value="InterPro"/>
</dbReference>
<name>A0A7X3LSD9_9HYPH</name>
<comment type="caution">
    <text evidence="3">The sequence shown here is derived from an EMBL/GenBank/DDBJ whole genome shotgun (WGS) entry which is preliminary data.</text>
</comment>
<reference evidence="3 4" key="1">
    <citation type="submission" date="2019-12" db="EMBL/GenBank/DDBJ databases">
        <authorList>
            <person name="Li M."/>
        </authorList>
    </citation>
    <scope>NUCLEOTIDE SEQUENCE [LARGE SCALE GENOMIC DNA]</scope>
    <source>
        <strain evidence="3 4">GBMRC 2046</strain>
    </source>
</reference>
<protein>
    <submittedName>
        <fullName evidence="3">C4-dicarboxylate ABC transporter substrate-binding protein</fullName>
    </submittedName>
</protein>
<dbReference type="PANTHER" id="PTHR33376">
    <property type="match status" value="1"/>
</dbReference>
<evidence type="ECO:0000313" key="4">
    <source>
        <dbReference type="Proteomes" id="UP000433101"/>
    </source>
</evidence>
<dbReference type="InterPro" id="IPR038404">
    <property type="entry name" value="TRAP_DctP_sf"/>
</dbReference>
<dbReference type="AlphaFoldDB" id="A0A7X3LSD9"/>
<organism evidence="3 4">
    <name type="scientific">Stappia sediminis</name>
    <dbReference type="NCBI Taxonomy" id="2692190"/>
    <lineage>
        <taxon>Bacteria</taxon>
        <taxon>Pseudomonadati</taxon>
        <taxon>Pseudomonadota</taxon>
        <taxon>Alphaproteobacteria</taxon>
        <taxon>Hyphomicrobiales</taxon>
        <taxon>Stappiaceae</taxon>
        <taxon>Stappia</taxon>
    </lineage>
</organism>
<dbReference type="EMBL" id="WUMV01000002">
    <property type="protein sequence ID" value="MXN64211.1"/>
    <property type="molecule type" value="Genomic_DNA"/>
</dbReference>
<dbReference type="NCBIfam" id="NF037995">
    <property type="entry name" value="TRAP_S1"/>
    <property type="match status" value="1"/>
</dbReference>
<dbReference type="InterPro" id="IPR018389">
    <property type="entry name" value="DctP_fam"/>
</dbReference>
<evidence type="ECO:0000256" key="2">
    <source>
        <dbReference type="SAM" id="SignalP"/>
    </source>
</evidence>
<dbReference type="PANTHER" id="PTHR33376:SF5">
    <property type="entry name" value="EXTRACYTOPLASMIC SOLUTE RECEPTOR PROTEIN"/>
    <property type="match status" value="1"/>
</dbReference>
<keyword evidence="4" id="KW-1185">Reference proteome</keyword>
<feature type="signal peptide" evidence="2">
    <location>
        <begin position="1"/>
        <end position="24"/>
    </location>
</feature>
<evidence type="ECO:0000313" key="3">
    <source>
        <dbReference type="EMBL" id="MXN64211.1"/>
    </source>
</evidence>
<dbReference type="Proteomes" id="UP000433101">
    <property type="component" value="Unassembled WGS sequence"/>
</dbReference>
<keyword evidence="1 2" id="KW-0732">Signal</keyword>
<proteinExistence type="predicted"/>
<gene>
    <name evidence="3" type="ORF">GR183_04795</name>
</gene>
<dbReference type="Gene3D" id="3.40.190.170">
    <property type="entry name" value="Bacterial extracellular solute-binding protein, family 7"/>
    <property type="match status" value="1"/>
</dbReference>
<sequence length="342" mass="37126">MKAKFLTTVAAIAVIAGLSGSAVAADRDLKVQTSSNASHFSLAYLNETWVPKLEEMTNGALSIELLPIESVVPRRETPDAISAGVLDGDLTSINYFSGKDPAFALMGDLIAGYDTPEQMMEFCANGGGKEMLQKMHDAYYEGVQVVGCGSYAREAFVSKVPIYGVEDLAGLKIRAPEGLAADVFKRAGAAPVSLPGSETYGALEKGVIDAADNSAYANNDANGMHKIAKYPLYPGIHSMPILQFTVSKEVWNDLSPENQQALTDWYQQAYRGLIEATRQKDEELVARDKAAGELTIIDWPQEERDKLRAIAEKAWADFAAGSDLAKETYQTHIDFMKEQGLL</sequence>
<evidence type="ECO:0000256" key="1">
    <source>
        <dbReference type="ARBA" id="ARBA00022729"/>
    </source>
</evidence>